<proteinExistence type="predicted"/>
<evidence type="ECO:0000313" key="3">
    <source>
        <dbReference type="Proteomes" id="UP001209654"/>
    </source>
</evidence>
<evidence type="ECO:0000313" key="2">
    <source>
        <dbReference type="EMBL" id="GLB66305.1"/>
    </source>
</evidence>
<dbReference type="PANTHER" id="PTHR11079:SF161">
    <property type="entry name" value="CMP_DCMP-TYPE DEAMINASE DOMAIN-CONTAINING PROTEIN"/>
    <property type="match status" value="1"/>
</dbReference>
<dbReference type="Proteomes" id="UP001209654">
    <property type="component" value="Unassembled WGS sequence"/>
</dbReference>
<protein>
    <submittedName>
        <fullName evidence="2">tRNA-specific adenosine deaminase</fullName>
    </submittedName>
</protein>
<reference evidence="2 3" key="1">
    <citation type="journal article" date="2023" name="Int. J. Syst. Evol. Microbiol.">
        <title>Arthrobacter mangrovi sp. nov., an actinobacterium isolated from the rhizosphere of a mangrove.</title>
        <authorList>
            <person name="Hamada M."/>
            <person name="Saitou S."/>
            <person name="Enomoto N."/>
            <person name="Nanri K."/>
            <person name="Hidaka K."/>
            <person name="Miura T."/>
            <person name="Tamura T."/>
        </authorList>
    </citation>
    <scope>NUCLEOTIDE SEQUENCE [LARGE SCALE GENOMIC DNA]</scope>
    <source>
        <strain evidence="2 3">NBRC 112813</strain>
    </source>
</reference>
<dbReference type="CDD" id="cd01285">
    <property type="entry name" value="nucleoside_deaminase"/>
    <property type="match status" value="1"/>
</dbReference>
<gene>
    <name evidence="2" type="ORF">AHIS1636_07440</name>
</gene>
<accession>A0ABQ5MQP1</accession>
<name>A0ABQ5MQP1_9MICC</name>
<dbReference type="InterPro" id="IPR002125">
    <property type="entry name" value="CMP_dCMP_dom"/>
</dbReference>
<evidence type="ECO:0000259" key="1">
    <source>
        <dbReference type="PROSITE" id="PS51747"/>
    </source>
</evidence>
<keyword evidence="3" id="KW-1185">Reference proteome</keyword>
<dbReference type="RefSeq" id="WP_264794471.1">
    <property type="nucleotide sequence ID" value="NZ_BRVS01000003.1"/>
</dbReference>
<sequence>MDDKIAEYLTHAVELAVRNVDAQGGPFGAIVVAADGRVFEGTNRVTANNDPTAHAEVVAIRRACQELGTFNLDGASLYSSCEPCPLCLSAALWSRLDRVYFAADRHDAARAGFDDAAFYDYIMGRGQEALMPVSQITVPTSQEPFRSWEQLDAKTEY</sequence>
<comment type="caution">
    <text evidence="2">The sequence shown here is derived from an EMBL/GenBank/DDBJ whole genome shotgun (WGS) entry which is preliminary data.</text>
</comment>
<dbReference type="PANTHER" id="PTHR11079">
    <property type="entry name" value="CYTOSINE DEAMINASE FAMILY MEMBER"/>
    <property type="match status" value="1"/>
</dbReference>
<feature type="domain" description="CMP/dCMP-type deaminase" evidence="1">
    <location>
        <begin position="3"/>
        <end position="116"/>
    </location>
</feature>
<organism evidence="2 3">
    <name type="scientific">Arthrobacter mangrovi</name>
    <dbReference type="NCBI Taxonomy" id="2966350"/>
    <lineage>
        <taxon>Bacteria</taxon>
        <taxon>Bacillati</taxon>
        <taxon>Actinomycetota</taxon>
        <taxon>Actinomycetes</taxon>
        <taxon>Micrococcales</taxon>
        <taxon>Micrococcaceae</taxon>
        <taxon>Arthrobacter</taxon>
    </lineage>
</organism>
<dbReference type="Gene3D" id="3.40.140.10">
    <property type="entry name" value="Cytidine Deaminase, domain 2"/>
    <property type="match status" value="1"/>
</dbReference>
<dbReference type="Pfam" id="PF00383">
    <property type="entry name" value="dCMP_cyt_deam_1"/>
    <property type="match status" value="1"/>
</dbReference>
<dbReference type="SUPFAM" id="SSF53927">
    <property type="entry name" value="Cytidine deaminase-like"/>
    <property type="match status" value="1"/>
</dbReference>
<dbReference type="PROSITE" id="PS51747">
    <property type="entry name" value="CYT_DCMP_DEAMINASES_2"/>
    <property type="match status" value="1"/>
</dbReference>
<dbReference type="InterPro" id="IPR016193">
    <property type="entry name" value="Cytidine_deaminase-like"/>
</dbReference>
<dbReference type="EMBL" id="BRVS01000003">
    <property type="protein sequence ID" value="GLB66305.1"/>
    <property type="molecule type" value="Genomic_DNA"/>
</dbReference>